<accession>A0A9Q1J0K8</accession>
<comment type="caution">
    <text evidence="1">The sequence shown here is derived from an EMBL/GenBank/DDBJ whole genome shotgun (WGS) entry which is preliminary data.</text>
</comment>
<evidence type="ECO:0000313" key="1">
    <source>
        <dbReference type="EMBL" id="KAJ8361411.1"/>
    </source>
</evidence>
<dbReference type="AlphaFoldDB" id="A0A9Q1J0K8"/>
<reference evidence="1" key="1">
    <citation type="journal article" date="2023" name="Science">
        <title>Genome structures resolve the early diversification of teleost fishes.</title>
        <authorList>
            <person name="Parey E."/>
            <person name="Louis A."/>
            <person name="Montfort J."/>
            <person name="Bouchez O."/>
            <person name="Roques C."/>
            <person name="Iampietro C."/>
            <person name="Lluch J."/>
            <person name="Castinel A."/>
            <person name="Donnadieu C."/>
            <person name="Desvignes T."/>
            <person name="Floi Bucao C."/>
            <person name="Jouanno E."/>
            <person name="Wen M."/>
            <person name="Mejri S."/>
            <person name="Dirks R."/>
            <person name="Jansen H."/>
            <person name="Henkel C."/>
            <person name="Chen W.J."/>
            <person name="Zahm M."/>
            <person name="Cabau C."/>
            <person name="Klopp C."/>
            <person name="Thompson A.W."/>
            <person name="Robinson-Rechavi M."/>
            <person name="Braasch I."/>
            <person name="Lecointre G."/>
            <person name="Bobe J."/>
            <person name="Postlethwait J.H."/>
            <person name="Berthelot C."/>
            <person name="Roest Crollius H."/>
            <person name="Guiguen Y."/>
        </authorList>
    </citation>
    <scope>NUCLEOTIDE SEQUENCE</scope>
    <source>
        <strain evidence="1">WJC10195</strain>
    </source>
</reference>
<name>A0A9Q1J0K8_SYNKA</name>
<sequence>MSKENNDAGVTPVSSPRFARRIFERVQVRLSEVTRLLCEMPRRLQICPTLKGYAFLEYYRTLERLGRTTGDQGLTFSLKLTNSQSQPFSQWTPSTQSVARRLIQNVALATDTSHSACQFTLILPYISPSGKDFL</sequence>
<dbReference type="EMBL" id="JAINUF010000005">
    <property type="protein sequence ID" value="KAJ8361411.1"/>
    <property type="molecule type" value="Genomic_DNA"/>
</dbReference>
<proteinExistence type="predicted"/>
<keyword evidence="2" id="KW-1185">Reference proteome</keyword>
<evidence type="ECO:0000313" key="2">
    <source>
        <dbReference type="Proteomes" id="UP001152622"/>
    </source>
</evidence>
<gene>
    <name evidence="1" type="ORF">SKAU_G00179360</name>
</gene>
<protein>
    <submittedName>
        <fullName evidence="1">Uncharacterized protein</fullName>
    </submittedName>
</protein>
<organism evidence="1 2">
    <name type="scientific">Synaphobranchus kaupii</name>
    <name type="common">Kaup's arrowtooth eel</name>
    <dbReference type="NCBI Taxonomy" id="118154"/>
    <lineage>
        <taxon>Eukaryota</taxon>
        <taxon>Metazoa</taxon>
        <taxon>Chordata</taxon>
        <taxon>Craniata</taxon>
        <taxon>Vertebrata</taxon>
        <taxon>Euteleostomi</taxon>
        <taxon>Actinopterygii</taxon>
        <taxon>Neopterygii</taxon>
        <taxon>Teleostei</taxon>
        <taxon>Anguilliformes</taxon>
        <taxon>Synaphobranchidae</taxon>
        <taxon>Synaphobranchus</taxon>
    </lineage>
</organism>
<dbReference type="Proteomes" id="UP001152622">
    <property type="component" value="Chromosome 5"/>
</dbReference>